<evidence type="ECO:0000313" key="7">
    <source>
        <dbReference type="Proteomes" id="UP001152876"/>
    </source>
</evidence>
<comment type="caution">
    <text evidence="6">The sequence shown here is derived from an EMBL/GenBank/DDBJ whole genome shotgun (WGS) entry which is preliminary data.</text>
</comment>
<feature type="compositionally biased region" description="Basic and acidic residues" evidence="2">
    <location>
        <begin position="285"/>
        <end position="294"/>
    </location>
</feature>
<dbReference type="InterPro" id="IPR029021">
    <property type="entry name" value="Prot-tyrosine_phosphatase-like"/>
</dbReference>
<dbReference type="PROSITE" id="PS50893">
    <property type="entry name" value="ABC_TRANSPORTER_2"/>
    <property type="match status" value="1"/>
</dbReference>
<dbReference type="GO" id="GO:0005524">
    <property type="term" value="F:ATP binding"/>
    <property type="evidence" value="ECO:0007669"/>
    <property type="project" value="InterPro"/>
</dbReference>
<feature type="region of interest" description="Disordered" evidence="2">
    <location>
        <begin position="283"/>
        <end position="322"/>
    </location>
</feature>
<dbReference type="GO" id="GO:0016791">
    <property type="term" value="F:phosphatase activity"/>
    <property type="evidence" value="ECO:0007669"/>
    <property type="project" value="UniProtKB-ARBA"/>
</dbReference>
<dbReference type="InterPro" id="IPR027417">
    <property type="entry name" value="P-loop_NTPase"/>
</dbReference>
<evidence type="ECO:0000259" key="3">
    <source>
        <dbReference type="PROSITE" id="PS50054"/>
    </source>
</evidence>
<name>A0A9X4NWW7_9BURK</name>
<dbReference type="GO" id="GO:0016887">
    <property type="term" value="F:ATP hydrolysis activity"/>
    <property type="evidence" value="ECO:0007669"/>
    <property type="project" value="InterPro"/>
</dbReference>
<sequence length="515" mass="55320">MASNSPAQPVPNTSLCLQGFGLAFGSRVVLAECDLALASTGIDVLMGPVKTGKSSLLRSLAGQFDGHAVHRSWGHAWLQGRALQQGCRPQLVAQHVRSPARTVFEVLREAQSAQGPRSGMQWRAWAQDCLERFQAVELAGLLDQPMMDLPSAQQRRVRVLALAAAGPEMLFVDEPTYGLDPRESASLLDWLRHVGTGLKLLVTLHNQQQARLLADSVVLLGGGRVLAHQPTEAFFTHPANAWVEQFLRSGSLDLPSPDARAEDLEADAVVPAPLPPAALAALAASREDDAHRPEPSPPVGAQATPVALPEATVRSTARPRPVIEPAAEPARRLAALPPTLPAGVELASMVGQVVLGGQQGPRRFRWIVPGVLAGCPQPGVVAPIEYDLDLLGAVGITHLITLTEQDLPQDLLRIHGLANTHLPIFDREAPSTGQMQMLLVRMQRLLQAGEVLAVHCLAGLGRTGLVLAAWLVRDGGLSAATAIERLRRIDPAYVQTEAQEAFLQQFEDDLLRRLL</sequence>
<dbReference type="AlphaFoldDB" id="A0A9X4NWW7"/>
<feature type="domain" description="ABC transporter" evidence="5">
    <location>
        <begin position="15"/>
        <end position="247"/>
    </location>
</feature>
<dbReference type="InterPro" id="IPR050334">
    <property type="entry name" value="Molybdenum_import_ModC"/>
</dbReference>
<dbReference type="PROSITE" id="PS50056">
    <property type="entry name" value="TYR_PHOSPHATASE_2"/>
    <property type="match status" value="1"/>
</dbReference>
<dbReference type="Pfam" id="PF22784">
    <property type="entry name" value="PTP-SAK"/>
    <property type="match status" value="1"/>
</dbReference>
<dbReference type="RefSeq" id="WP_068174808.1">
    <property type="nucleotide sequence ID" value="NZ_AOGK01000025.1"/>
</dbReference>
<dbReference type="OrthoDB" id="196319at2"/>
<dbReference type="InterPro" id="IPR016130">
    <property type="entry name" value="Tyr_Pase_AS"/>
</dbReference>
<dbReference type="InterPro" id="IPR003595">
    <property type="entry name" value="Tyr_Pase_cat"/>
</dbReference>
<accession>A0A9X4NWW7</accession>
<proteinExistence type="predicted"/>
<evidence type="ECO:0000256" key="1">
    <source>
        <dbReference type="ARBA" id="ARBA00022801"/>
    </source>
</evidence>
<dbReference type="PROSITE" id="PS50054">
    <property type="entry name" value="TYR_PHOSPHATASE_DUAL"/>
    <property type="match status" value="1"/>
</dbReference>
<reference evidence="6" key="1">
    <citation type="submission" date="2013-01" db="EMBL/GenBank/DDBJ databases">
        <title>Genome draft of Hydrogenophaga taeniospiralis 2K1.</title>
        <authorList>
            <person name="Gomila M."/>
            <person name="Lalucat J."/>
        </authorList>
    </citation>
    <scope>NUCLEOTIDE SEQUENCE</scope>
    <source>
        <strain evidence="6">CCUG 15921</strain>
    </source>
</reference>
<evidence type="ECO:0000259" key="4">
    <source>
        <dbReference type="PROSITE" id="PS50056"/>
    </source>
</evidence>
<dbReference type="SMART" id="SM00195">
    <property type="entry name" value="DSPc"/>
    <property type="match status" value="1"/>
</dbReference>
<dbReference type="SUPFAM" id="SSF52799">
    <property type="entry name" value="(Phosphotyrosine protein) phosphatases II"/>
    <property type="match status" value="1"/>
</dbReference>
<dbReference type="Pfam" id="PF00005">
    <property type="entry name" value="ABC_tran"/>
    <property type="match status" value="1"/>
</dbReference>
<feature type="domain" description="Tyrosine-protein phosphatase" evidence="3">
    <location>
        <begin position="363"/>
        <end position="515"/>
    </location>
</feature>
<dbReference type="SMART" id="SM00404">
    <property type="entry name" value="PTPc_motif"/>
    <property type="match status" value="1"/>
</dbReference>
<keyword evidence="7" id="KW-1185">Reference proteome</keyword>
<dbReference type="InterPro" id="IPR057023">
    <property type="entry name" value="PTP-SAK"/>
</dbReference>
<gene>
    <name evidence="6" type="ORF">H010_20976</name>
</gene>
<dbReference type="InterPro" id="IPR020422">
    <property type="entry name" value="TYR_PHOSPHATASE_DUAL_dom"/>
</dbReference>
<dbReference type="SUPFAM" id="SSF52540">
    <property type="entry name" value="P-loop containing nucleoside triphosphate hydrolases"/>
    <property type="match status" value="1"/>
</dbReference>
<evidence type="ECO:0000259" key="5">
    <source>
        <dbReference type="PROSITE" id="PS50893"/>
    </source>
</evidence>
<feature type="domain" description="Tyrosine specific protein phosphatases" evidence="4">
    <location>
        <begin position="436"/>
        <end position="501"/>
    </location>
</feature>
<dbReference type="FunFam" id="3.90.190.10:FF:000157">
    <property type="entry name" value="Protein-tyrosine phosphatase"/>
    <property type="match status" value="1"/>
</dbReference>
<evidence type="ECO:0000313" key="6">
    <source>
        <dbReference type="EMBL" id="MDG5977739.1"/>
    </source>
</evidence>
<evidence type="ECO:0000256" key="2">
    <source>
        <dbReference type="SAM" id="MobiDB-lite"/>
    </source>
</evidence>
<protein>
    <submittedName>
        <fullName evidence="6">ABC transporter-like protein</fullName>
    </submittedName>
</protein>
<dbReference type="Gene3D" id="3.90.190.10">
    <property type="entry name" value="Protein tyrosine phosphatase superfamily"/>
    <property type="match status" value="1"/>
</dbReference>
<dbReference type="PANTHER" id="PTHR43514:SF4">
    <property type="entry name" value="ABC TRANSPORTER I FAMILY MEMBER 10"/>
    <property type="match status" value="1"/>
</dbReference>
<dbReference type="Gene3D" id="3.40.50.300">
    <property type="entry name" value="P-loop containing nucleotide triphosphate hydrolases"/>
    <property type="match status" value="1"/>
</dbReference>
<dbReference type="InterPro" id="IPR000387">
    <property type="entry name" value="Tyr_Pase_dom"/>
</dbReference>
<keyword evidence="1" id="KW-0378">Hydrolase</keyword>
<dbReference type="EMBL" id="AOGK01000025">
    <property type="protein sequence ID" value="MDG5977739.1"/>
    <property type="molecule type" value="Genomic_DNA"/>
</dbReference>
<dbReference type="PROSITE" id="PS00383">
    <property type="entry name" value="TYR_PHOSPHATASE_1"/>
    <property type="match status" value="1"/>
</dbReference>
<dbReference type="InterPro" id="IPR003439">
    <property type="entry name" value="ABC_transporter-like_ATP-bd"/>
</dbReference>
<organism evidence="6 7">
    <name type="scientific">Hydrogenophaga taeniospiralis CCUG 15921</name>
    <dbReference type="NCBI Taxonomy" id="1281780"/>
    <lineage>
        <taxon>Bacteria</taxon>
        <taxon>Pseudomonadati</taxon>
        <taxon>Pseudomonadota</taxon>
        <taxon>Betaproteobacteria</taxon>
        <taxon>Burkholderiales</taxon>
        <taxon>Comamonadaceae</taxon>
        <taxon>Hydrogenophaga</taxon>
    </lineage>
</organism>
<dbReference type="PANTHER" id="PTHR43514">
    <property type="entry name" value="ABC TRANSPORTER I FAMILY MEMBER 10"/>
    <property type="match status" value="1"/>
</dbReference>
<dbReference type="Proteomes" id="UP001152876">
    <property type="component" value="Unassembled WGS sequence"/>
</dbReference>